<evidence type="ECO:0008006" key="7">
    <source>
        <dbReference type="Google" id="ProtNLM"/>
    </source>
</evidence>
<dbReference type="GO" id="GO:0016740">
    <property type="term" value="F:transferase activity"/>
    <property type="evidence" value="ECO:0007669"/>
    <property type="project" value="UniProtKB-KW"/>
</dbReference>
<evidence type="ECO:0000313" key="5">
    <source>
        <dbReference type="Proteomes" id="UP000051139"/>
    </source>
</evidence>
<dbReference type="InterPro" id="IPR018357">
    <property type="entry name" value="Hexapep_transf_CS"/>
</dbReference>
<name>A0A0R2KUU2_9LACO</name>
<protein>
    <recommendedName>
        <fullName evidence="7">Acetyltransferase</fullName>
    </recommendedName>
</protein>
<accession>A0A0R2KUU2</accession>
<dbReference type="Gene3D" id="2.160.10.10">
    <property type="entry name" value="Hexapeptide repeat proteins"/>
    <property type="match status" value="1"/>
</dbReference>
<dbReference type="SUPFAM" id="SSF51161">
    <property type="entry name" value="Trimeric LpxA-like enzymes"/>
    <property type="match status" value="1"/>
</dbReference>
<dbReference type="OrthoDB" id="9801697at2"/>
<reference evidence="3 6" key="2">
    <citation type="submission" date="2019-07" db="EMBL/GenBank/DDBJ databases">
        <title>Whole genome shotgun sequence of Lactobacillus siliginis NBRC 101315.</title>
        <authorList>
            <person name="Hosoyama A."/>
            <person name="Uohara A."/>
            <person name="Ohji S."/>
            <person name="Ichikawa N."/>
        </authorList>
    </citation>
    <scope>NUCLEOTIDE SEQUENCE [LARGE SCALE GENOMIC DNA]</scope>
    <source>
        <strain evidence="3 6">NBRC 101315</strain>
    </source>
</reference>
<evidence type="ECO:0000313" key="3">
    <source>
        <dbReference type="EMBL" id="GEK29537.1"/>
    </source>
</evidence>
<dbReference type="RefSeq" id="WP_057811745.1">
    <property type="nucleotide sequence ID" value="NZ_BJUD01000067.1"/>
</dbReference>
<dbReference type="Proteomes" id="UP000321429">
    <property type="component" value="Unassembled WGS sequence"/>
</dbReference>
<dbReference type="InterPro" id="IPR011004">
    <property type="entry name" value="Trimer_LpxA-like_sf"/>
</dbReference>
<keyword evidence="2" id="KW-0677">Repeat</keyword>
<dbReference type="InterPro" id="IPR001451">
    <property type="entry name" value="Hexapep"/>
</dbReference>
<dbReference type="InterPro" id="IPR050179">
    <property type="entry name" value="Trans_hexapeptide_repeat"/>
</dbReference>
<dbReference type="Pfam" id="PF00132">
    <property type="entry name" value="Hexapep"/>
    <property type="match status" value="1"/>
</dbReference>
<gene>
    <name evidence="4" type="ORF">IV55_GL001049</name>
    <name evidence="3" type="ORF">LSI01_18480</name>
</gene>
<comment type="caution">
    <text evidence="4">The sequence shown here is derived from an EMBL/GenBank/DDBJ whole genome shotgun (WGS) entry which is preliminary data.</text>
</comment>
<reference evidence="4 5" key="1">
    <citation type="journal article" date="2015" name="Genome Announc.">
        <title>Expanding the biotechnology potential of lactobacilli through comparative genomics of 213 strains and associated genera.</title>
        <authorList>
            <person name="Sun Z."/>
            <person name="Harris H.M."/>
            <person name="McCann A."/>
            <person name="Guo C."/>
            <person name="Argimon S."/>
            <person name="Zhang W."/>
            <person name="Yang X."/>
            <person name="Jeffery I.B."/>
            <person name="Cooney J.C."/>
            <person name="Kagawa T.F."/>
            <person name="Liu W."/>
            <person name="Song Y."/>
            <person name="Salvetti E."/>
            <person name="Wrobel A."/>
            <person name="Rasinkangas P."/>
            <person name="Parkhill J."/>
            <person name="Rea M.C."/>
            <person name="O'Sullivan O."/>
            <person name="Ritari J."/>
            <person name="Douillard F.P."/>
            <person name="Paul Ross R."/>
            <person name="Yang R."/>
            <person name="Briner A.E."/>
            <person name="Felis G.E."/>
            <person name="de Vos W.M."/>
            <person name="Barrangou R."/>
            <person name="Klaenhammer T.R."/>
            <person name="Caufield P.W."/>
            <person name="Cui Y."/>
            <person name="Zhang H."/>
            <person name="O'Toole P.W."/>
        </authorList>
    </citation>
    <scope>NUCLEOTIDE SEQUENCE [LARGE SCALE GENOMIC DNA]</scope>
    <source>
        <strain evidence="4 5">DSM 22696</strain>
    </source>
</reference>
<dbReference type="PROSITE" id="PS00101">
    <property type="entry name" value="HEXAPEP_TRANSFERASES"/>
    <property type="match status" value="1"/>
</dbReference>
<dbReference type="PATRIC" id="fig|348151.3.peg.1077"/>
<evidence type="ECO:0000313" key="4">
    <source>
        <dbReference type="EMBL" id="KRN93352.1"/>
    </source>
</evidence>
<dbReference type="PANTHER" id="PTHR43300">
    <property type="entry name" value="ACETYLTRANSFERASE"/>
    <property type="match status" value="1"/>
</dbReference>
<dbReference type="CDD" id="cd03349">
    <property type="entry name" value="LbH_XAT"/>
    <property type="match status" value="1"/>
</dbReference>
<dbReference type="STRING" id="348151.IV55_GL001049"/>
<proteinExistence type="predicted"/>
<evidence type="ECO:0000256" key="2">
    <source>
        <dbReference type="ARBA" id="ARBA00022737"/>
    </source>
</evidence>
<dbReference type="EMBL" id="JQCB01000026">
    <property type="protein sequence ID" value="KRN93352.1"/>
    <property type="molecule type" value="Genomic_DNA"/>
</dbReference>
<organism evidence="4 5">
    <name type="scientific">Furfurilactobacillus siliginis</name>
    <dbReference type="NCBI Taxonomy" id="348151"/>
    <lineage>
        <taxon>Bacteria</taxon>
        <taxon>Bacillati</taxon>
        <taxon>Bacillota</taxon>
        <taxon>Bacilli</taxon>
        <taxon>Lactobacillales</taxon>
        <taxon>Lactobacillaceae</taxon>
        <taxon>Furfurilactobacillus</taxon>
    </lineage>
</organism>
<dbReference type="Proteomes" id="UP000051139">
    <property type="component" value="Unassembled WGS sequence"/>
</dbReference>
<keyword evidence="1" id="KW-0808">Transferase</keyword>
<dbReference type="PANTHER" id="PTHR43300:SF11">
    <property type="entry name" value="ACETYLTRANSFERASE RV3034C-RELATED"/>
    <property type="match status" value="1"/>
</dbReference>
<keyword evidence="5" id="KW-1185">Reference proteome</keyword>
<evidence type="ECO:0000313" key="6">
    <source>
        <dbReference type="Proteomes" id="UP000321429"/>
    </source>
</evidence>
<sequence>MDLWHFLTTHYFTYRQADNPNYFATQLVLDPSGYVANYLNGNEFTWSLENQTLSFHARDGHITTSFTAVEDYLGGLRLTGAFKDADNTIHELASTATQEIGDLARVEIGFPLTNRIKQLFTDNHIYFARTQIDSRNALDSIQRIYVTPTWQMQANACYKISPFSDVWLPSVGSYTYIETPPYWHHVPISFGNYDSIAVGVSLMGDQHPTDRFTTSPLSGINRLEPWSQQSEDFTPIMYDKENLKSTTIGHDVWIGSDVLLKRGITIGDGAIVAAKAVVTKDVPPYAIVGGVPAKIIRYRFPKDIIEQLQQLKWFNYDYMSFKGISGDESIESFIKKFHAGLDHDIRPLSQNKVTFADLVAAYRTE</sequence>
<dbReference type="AlphaFoldDB" id="A0A0R2KUU2"/>
<evidence type="ECO:0000256" key="1">
    <source>
        <dbReference type="ARBA" id="ARBA00022679"/>
    </source>
</evidence>
<dbReference type="EMBL" id="BJUD01000067">
    <property type="protein sequence ID" value="GEK29537.1"/>
    <property type="molecule type" value="Genomic_DNA"/>
</dbReference>